<feature type="binding site" evidence="2">
    <location>
        <position position="129"/>
    </location>
    <ligand>
        <name>Mg(2+)</name>
        <dbReference type="ChEBI" id="CHEBI:18420"/>
        <label>1</label>
    </ligand>
</feature>
<feature type="binding site" evidence="2">
    <location>
        <position position="34"/>
    </location>
    <ligand>
        <name>Mg(2+)</name>
        <dbReference type="ChEBI" id="CHEBI:18420"/>
        <label>4</label>
    </ligand>
</feature>
<evidence type="ECO:0000256" key="1">
    <source>
        <dbReference type="ARBA" id="ARBA00022977"/>
    </source>
</evidence>
<dbReference type="GO" id="GO:0009229">
    <property type="term" value="P:thiamine diphosphate biosynthetic process"/>
    <property type="evidence" value="ECO:0007669"/>
    <property type="project" value="UniProtKB-UniRule"/>
</dbReference>
<keyword evidence="2 5" id="KW-0418">Kinase</keyword>
<feature type="binding site" evidence="2">
    <location>
        <position position="81"/>
    </location>
    <ligand>
        <name>Mg(2+)</name>
        <dbReference type="ChEBI" id="CHEBI:18420"/>
        <label>2</label>
    </ligand>
</feature>
<keyword evidence="2" id="KW-0460">Magnesium</keyword>
<feature type="binding site" evidence="2">
    <location>
        <position position="205"/>
    </location>
    <ligand>
        <name>Mg(2+)</name>
        <dbReference type="ChEBI" id="CHEBI:18420"/>
        <label>5</label>
    </ligand>
</feature>
<dbReference type="PANTHER" id="PTHR30270:SF0">
    <property type="entry name" value="THIAMINE-MONOPHOSPHATE KINASE"/>
    <property type="match status" value="1"/>
</dbReference>
<dbReference type="GO" id="GO:0009228">
    <property type="term" value="P:thiamine biosynthetic process"/>
    <property type="evidence" value="ECO:0007669"/>
    <property type="project" value="UniProtKB-KW"/>
</dbReference>
<dbReference type="PIRSF" id="PIRSF005303">
    <property type="entry name" value="Thiam_monoph_kin"/>
    <property type="match status" value="1"/>
</dbReference>
<organism evidence="5 6">
    <name type="scientific">Tautonia plasticadhaerens</name>
    <dbReference type="NCBI Taxonomy" id="2527974"/>
    <lineage>
        <taxon>Bacteria</taxon>
        <taxon>Pseudomonadati</taxon>
        <taxon>Planctomycetota</taxon>
        <taxon>Planctomycetia</taxon>
        <taxon>Isosphaerales</taxon>
        <taxon>Isosphaeraceae</taxon>
        <taxon>Tautonia</taxon>
    </lineage>
</organism>
<dbReference type="OrthoDB" id="9802811at2"/>
<feature type="domain" description="PurM-like N-terminal" evidence="3">
    <location>
        <begin position="32"/>
        <end position="146"/>
    </location>
</feature>
<accession>A0A518H767</accession>
<feature type="binding site" evidence="2">
    <location>
        <position position="256"/>
    </location>
    <ligand>
        <name>substrate</name>
    </ligand>
</feature>
<evidence type="ECO:0000313" key="6">
    <source>
        <dbReference type="Proteomes" id="UP000317835"/>
    </source>
</evidence>
<dbReference type="SUPFAM" id="SSF55326">
    <property type="entry name" value="PurM N-terminal domain-like"/>
    <property type="match status" value="1"/>
</dbReference>
<feature type="binding site" evidence="2">
    <location>
        <position position="52"/>
    </location>
    <ligand>
        <name>Mg(2+)</name>
        <dbReference type="ChEBI" id="CHEBI:18420"/>
        <label>1</label>
    </ligand>
</feature>
<feature type="domain" description="PurM-like C-terminal" evidence="4">
    <location>
        <begin position="175"/>
        <end position="297"/>
    </location>
</feature>
<keyword evidence="6" id="KW-1185">Reference proteome</keyword>
<comment type="similarity">
    <text evidence="2">Belongs to the thiamine-monophosphate kinase family.</text>
</comment>
<reference evidence="5 6" key="1">
    <citation type="submission" date="2019-02" db="EMBL/GenBank/DDBJ databases">
        <title>Deep-cultivation of Planctomycetes and their phenomic and genomic characterization uncovers novel biology.</title>
        <authorList>
            <person name="Wiegand S."/>
            <person name="Jogler M."/>
            <person name="Boedeker C."/>
            <person name="Pinto D."/>
            <person name="Vollmers J."/>
            <person name="Rivas-Marin E."/>
            <person name="Kohn T."/>
            <person name="Peeters S.H."/>
            <person name="Heuer A."/>
            <person name="Rast P."/>
            <person name="Oberbeckmann S."/>
            <person name="Bunk B."/>
            <person name="Jeske O."/>
            <person name="Meyerdierks A."/>
            <person name="Storesund J.E."/>
            <person name="Kallscheuer N."/>
            <person name="Luecker S."/>
            <person name="Lage O.M."/>
            <person name="Pohl T."/>
            <person name="Merkel B.J."/>
            <person name="Hornburger P."/>
            <person name="Mueller R.-W."/>
            <person name="Bruemmer F."/>
            <person name="Labrenz M."/>
            <person name="Spormann A.M."/>
            <person name="Op den Camp H."/>
            <person name="Overmann J."/>
            <person name="Amann R."/>
            <person name="Jetten M.S.M."/>
            <person name="Mascher T."/>
            <person name="Medema M.H."/>
            <person name="Devos D.P."/>
            <person name="Kaster A.-K."/>
            <person name="Ovreas L."/>
            <person name="Rohde M."/>
            <person name="Galperin M.Y."/>
            <person name="Jogler C."/>
        </authorList>
    </citation>
    <scope>NUCLEOTIDE SEQUENCE [LARGE SCALE GENOMIC DNA]</scope>
    <source>
        <strain evidence="5 6">ElP</strain>
    </source>
</reference>
<feature type="binding site" evidence="2">
    <location>
        <position position="311"/>
    </location>
    <ligand>
        <name>substrate</name>
    </ligand>
</feature>
<dbReference type="AlphaFoldDB" id="A0A518H767"/>
<comment type="pathway">
    <text evidence="2">Cofactor biosynthesis; thiamine diphosphate biosynthesis; thiamine diphosphate from thiamine phosphate: step 1/1.</text>
</comment>
<dbReference type="InterPro" id="IPR010918">
    <property type="entry name" value="PurM-like_C_dom"/>
</dbReference>
<feature type="binding site" evidence="2">
    <location>
        <position position="59"/>
    </location>
    <ligand>
        <name>substrate</name>
    </ligand>
</feature>
<dbReference type="Gene3D" id="3.30.1330.10">
    <property type="entry name" value="PurM-like, N-terminal domain"/>
    <property type="match status" value="1"/>
</dbReference>
<dbReference type="KEGG" id="tpla:ElP_46010"/>
<sequence length="325" mass="32980">MTAPGGPLGEFELIRRIRGMAPAHPSVALGIGDDAAVLRPPPAGSSTVVTTDLLLDGRHFLLDECGPEAAGYKSLAVNLSDVAAMAARPVAAFVAVALPKRSAEEIAEGLMAGMAPLANRFSLALAGGDTNAWDGPLVVCVTVIGEASPPAPVLRSGARPGDVVLVTGPLGGSILGRHLRPEPRVAEALALLEAAELHALIDLSDGLASDLGHVLDESGGLGASLDAHSIPIHPDAERLASRSGRSPLDHALGDGEDFELCLVVPPESAASLLRSPPPGVTLHRVGEIEPGPGIRLRDRDGSTAPVRVRGFDHLGAGGEAGGHAG</sequence>
<comment type="miscellaneous">
    <text evidence="2">Reaction mechanism of ThiL seems to utilize a direct, inline transfer of the gamma-phosphate of ATP to TMP rather than a phosphorylated enzyme intermediate.</text>
</comment>
<evidence type="ECO:0000313" key="5">
    <source>
        <dbReference type="EMBL" id="QDV36672.1"/>
    </source>
</evidence>
<name>A0A518H767_9BACT</name>
<dbReference type="Proteomes" id="UP000317835">
    <property type="component" value="Chromosome"/>
</dbReference>
<dbReference type="InterPro" id="IPR006283">
    <property type="entry name" value="ThiL-like"/>
</dbReference>
<feature type="binding site" evidence="2">
    <location>
        <position position="155"/>
    </location>
    <ligand>
        <name>ATP</name>
        <dbReference type="ChEBI" id="CHEBI:30616"/>
    </ligand>
</feature>
<comment type="function">
    <text evidence="2">Catalyzes the ATP-dependent phosphorylation of thiamine-monophosphate (TMP) to form thiamine-pyrophosphate (TPP), the active form of vitamin B1.</text>
</comment>
<dbReference type="Pfam" id="PF00586">
    <property type="entry name" value="AIRS"/>
    <property type="match status" value="1"/>
</dbReference>
<dbReference type="GO" id="GO:0005524">
    <property type="term" value="F:ATP binding"/>
    <property type="evidence" value="ECO:0007669"/>
    <property type="project" value="UniProtKB-UniRule"/>
</dbReference>
<feature type="binding site" evidence="2">
    <location>
        <position position="51"/>
    </location>
    <ligand>
        <name>Mg(2+)</name>
        <dbReference type="ChEBI" id="CHEBI:18420"/>
        <label>1</label>
    </ligand>
</feature>
<feature type="binding site" evidence="2">
    <location>
        <begin position="128"/>
        <end position="129"/>
    </location>
    <ligand>
        <name>ATP</name>
        <dbReference type="ChEBI" id="CHEBI:30616"/>
    </ligand>
</feature>
<comment type="catalytic activity">
    <reaction evidence="2">
        <text>thiamine phosphate + ATP = thiamine diphosphate + ADP</text>
        <dbReference type="Rhea" id="RHEA:15913"/>
        <dbReference type="ChEBI" id="CHEBI:30616"/>
        <dbReference type="ChEBI" id="CHEBI:37575"/>
        <dbReference type="ChEBI" id="CHEBI:58937"/>
        <dbReference type="ChEBI" id="CHEBI:456216"/>
        <dbReference type="EC" id="2.7.4.16"/>
    </reaction>
</comment>
<dbReference type="SUPFAM" id="SSF56042">
    <property type="entry name" value="PurM C-terminal domain-like"/>
    <property type="match status" value="1"/>
</dbReference>
<feature type="binding site" evidence="2">
    <location>
        <position position="52"/>
    </location>
    <ligand>
        <name>Mg(2+)</name>
        <dbReference type="ChEBI" id="CHEBI:18420"/>
        <label>2</label>
    </ligand>
</feature>
<dbReference type="EMBL" id="CP036426">
    <property type="protein sequence ID" value="QDV36672.1"/>
    <property type="molecule type" value="Genomic_DNA"/>
</dbReference>
<feature type="binding site" evidence="2">
    <location>
        <position position="204"/>
    </location>
    <ligand>
        <name>ATP</name>
        <dbReference type="ChEBI" id="CHEBI:30616"/>
    </ligand>
</feature>
<evidence type="ECO:0000259" key="4">
    <source>
        <dbReference type="Pfam" id="PF02769"/>
    </source>
</evidence>
<dbReference type="Pfam" id="PF02769">
    <property type="entry name" value="AIRS_C"/>
    <property type="match status" value="1"/>
</dbReference>
<feature type="binding site" evidence="2">
    <location>
        <position position="202"/>
    </location>
    <ligand>
        <name>Mg(2+)</name>
        <dbReference type="ChEBI" id="CHEBI:18420"/>
        <label>3</label>
    </ligand>
</feature>
<keyword evidence="2 5" id="KW-0808">Transferase</keyword>
<feature type="binding site" evidence="2">
    <location>
        <position position="50"/>
    </location>
    <ligand>
        <name>Mg(2+)</name>
        <dbReference type="ChEBI" id="CHEBI:18420"/>
        <label>4</label>
    </ligand>
</feature>
<evidence type="ECO:0000256" key="2">
    <source>
        <dbReference type="HAMAP-Rule" id="MF_02128"/>
    </source>
</evidence>
<feature type="binding site" evidence="2">
    <location>
        <position position="81"/>
    </location>
    <ligand>
        <name>Mg(2+)</name>
        <dbReference type="ChEBI" id="CHEBI:18420"/>
        <label>3</label>
    </ligand>
</feature>
<proteinExistence type="inferred from homology"/>
<dbReference type="InterPro" id="IPR036921">
    <property type="entry name" value="PurM-like_N_sf"/>
</dbReference>
<protein>
    <recommendedName>
        <fullName evidence="2">Thiamine-monophosphate kinase</fullName>
        <shortName evidence="2">TMP kinase</shortName>
        <shortName evidence="2">Thiamine-phosphate kinase</shortName>
        <ecNumber evidence="2">2.7.4.16</ecNumber>
    </recommendedName>
</protein>
<dbReference type="InterPro" id="IPR016188">
    <property type="entry name" value="PurM-like_N"/>
</dbReference>
<keyword evidence="2" id="KW-0067">ATP-binding</keyword>
<dbReference type="RefSeq" id="WP_145273305.1">
    <property type="nucleotide sequence ID" value="NZ_CP036426.1"/>
</dbReference>
<dbReference type="HAMAP" id="MF_02128">
    <property type="entry name" value="TMP_kinase"/>
    <property type="match status" value="1"/>
</dbReference>
<dbReference type="PANTHER" id="PTHR30270">
    <property type="entry name" value="THIAMINE-MONOPHOSPHATE KINASE"/>
    <property type="match status" value="1"/>
</dbReference>
<gene>
    <name evidence="2 5" type="primary">thiL</name>
    <name evidence="5" type="ORF">ElP_46010</name>
</gene>
<keyword evidence="1 2" id="KW-0784">Thiamine biosynthesis</keyword>
<dbReference type="GO" id="GO:0009030">
    <property type="term" value="F:thiamine-phosphate kinase activity"/>
    <property type="evidence" value="ECO:0007669"/>
    <property type="project" value="UniProtKB-UniRule"/>
</dbReference>
<dbReference type="InterPro" id="IPR036676">
    <property type="entry name" value="PurM-like_C_sf"/>
</dbReference>
<dbReference type="GO" id="GO:0000287">
    <property type="term" value="F:magnesium ion binding"/>
    <property type="evidence" value="ECO:0007669"/>
    <property type="project" value="UniProtKB-UniRule"/>
</dbReference>
<dbReference type="CDD" id="cd02194">
    <property type="entry name" value="ThiL"/>
    <property type="match status" value="1"/>
</dbReference>
<feature type="binding site" evidence="2">
    <location>
        <position position="34"/>
    </location>
    <ligand>
        <name>Mg(2+)</name>
        <dbReference type="ChEBI" id="CHEBI:18420"/>
        <label>3</label>
    </ligand>
</feature>
<keyword evidence="2" id="KW-0547">Nucleotide-binding</keyword>
<comment type="caution">
    <text evidence="2">Lacks conserved residue(s) required for the propagation of feature annotation.</text>
</comment>
<dbReference type="EC" id="2.7.4.16" evidence="2"/>
<dbReference type="Gene3D" id="3.90.650.10">
    <property type="entry name" value="PurM-like C-terminal domain"/>
    <property type="match status" value="1"/>
</dbReference>
<evidence type="ECO:0000259" key="3">
    <source>
        <dbReference type="Pfam" id="PF00586"/>
    </source>
</evidence>
<feature type="binding site" evidence="2">
    <location>
        <position position="81"/>
    </location>
    <ligand>
        <name>Mg(2+)</name>
        <dbReference type="ChEBI" id="CHEBI:18420"/>
        <label>4</label>
    </ligand>
</feature>
<keyword evidence="2" id="KW-0479">Metal-binding</keyword>
<dbReference type="UniPathway" id="UPA00060">
    <property type="reaction ID" value="UER00142"/>
</dbReference>